<evidence type="ECO:0000256" key="1">
    <source>
        <dbReference type="SAM" id="Phobius"/>
    </source>
</evidence>
<feature type="transmembrane region" description="Helical" evidence="1">
    <location>
        <begin position="7"/>
        <end position="27"/>
    </location>
</feature>
<keyword evidence="3" id="KW-1185">Reference proteome</keyword>
<evidence type="ECO:0008006" key="4">
    <source>
        <dbReference type="Google" id="ProtNLM"/>
    </source>
</evidence>
<organism evidence="2 3">
    <name type="scientific">Lysobacter antibioticus</name>
    <dbReference type="NCBI Taxonomy" id="84531"/>
    <lineage>
        <taxon>Bacteria</taxon>
        <taxon>Pseudomonadati</taxon>
        <taxon>Pseudomonadota</taxon>
        <taxon>Gammaproteobacteria</taxon>
        <taxon>Lysobacterales</taxon>
        <taxon>Lysobacteraceae</taxon>
        <taxon>Lysobacter</taxon>
    </lineage>
</organism>
<dbReference type="RefSeq" id="WP_148649892.1">
    <property type="nucleotide sequence ID" value="NZ_CP011129.1"/>
</dbReference>
<name>A0A0S2FI27_LYSAN</name>
<reference evidence="2 3" key="1">
    <citation type="journal article" date="2015" name="BMC Genomics">
        <title>Comparative genomics and metabolic profiling of the genus Lysobacter.</title>
        <authorList>
            <person name="de Bruijn I."/>
            <person name="Cheng X."/>
            <person name="de Jager V."/>
            <person name="Exposito R.G."/>
            <person name="Watrous J."/>
            <person name="Patel N."/>
            <person name="Postma J."/>
            <person name="Dorrestein P.C."/>
            <person name="Kobayashi D."/>
            <person name="Raaijmakers J.M."/>
        </authorList>
    </citation>
    <scope>NUCLEOTIDE SEQUENCE [LARGE SCALE GENOMIC DNA]</scope>
    <source>
        <strain evidence="2 3">76</strain>
    </source>
</reference>
<dbReference type="AlphaFoldDB" id="A0A0S2FI27"/>
<dbReference type="PATRIC" id="fig|84531.8.peg.5129"/>
<dbReference type="KEGG" id="lab:LA76x_5120"/>
<dbReference type="EMBL" id="CP011129">
    <property type="protein sequence ID" value="ALN83222.1"/>
    <property type="molecule type" value="Genomic_DNA"/>
</dbReference>
<feature type="transmembrane region" description="Helical" evidence="1">
    <location>
        <begin position="39"/>
        <end position="60"/>
    </location>
</feature>
<gene>
    <name evidence="2" type="ORF">LA76x_5120</name>
</gene>
<feature type="transmembrane region" description="Helical" evidence="1">
    <location>
        <begin position="84"/>
        <end position="108"/>
    </location>
</feature>
<sequence>MRSIESASLSALMIFILAVALAMIGIQTGIEPLIHLSRWVAAVSALLHVWVALSGTRLAVSARRHLIARWGRTRSVRLAPLRRVLRNVTAGLIAAWAVAVLFVLMVPFMRLPVHIPDAGLIYALSIIASSIHAIFGTALYRQLAYRLQETRRLPAAGHIRL</sequence>
<keyword evidence="1" id="KW-1133">Transmembrane helix</keyword>
<proteinExistence type="predicted"/>
<evidence type="ECO:0000313" key="2">
    <source>
        <dbReference type="EMBL" id="ALN83222.1"/>
    </source>
</evidence>
<feature type="transmembrane region" description="Helical" evidence="1">
    <location>
        <begin position="120"/>
        <end position="140"/>
    </location>
</feature>
<keyword evidence="1" id="KW-0472">Membrane</keyword>
<dbReference type="Proteomes" id="UP000060787">
    <property type="component" value="Chromosome"/>
</dbReference>
<evidence type="ECO:0000313" key="3">
    <source>
        <dbReference type="Proteomes" id="UP000060787"/>
    </source>
</evidence>
<accession>A0A0S2FI27</accession>
<protein>
    <recommendedName>
        <fullName evidence="4">Transmembrane protein</fullName>
    </recommendedName>
</protein>
<keyword evidence="1" id="KW-0812">Transmembrane</keyword>